<dbReference type="OrthoDB" id="9799970at2"/>
<evidence type="ECO:0000256" key="1">
    <source>
        <dbReference type="SAM" id="SignalP"/>
    </source>
</evidence>
<dbReference type="Pfam" id="PF13539">
    <property type="entry name" value="Peptidase_M15_4"/>
    <property type="match status" value="1"/>
</dbReference>
<protein>
    <submittedName>
        <fullName evidence="3">D-alanyl-D-alanine carboxypeptidase</fullName>
    </submittedName>
</protein>
<keyword evidence="3" id="KW-0645">Protease</keyword>
<dbReference type="InterPro" id="IPR009045">
    <property type="entry name" value="Zn_M74/Hedgehog-like"/>
</dbReference>
<dbReference type="Proteomes" id="UP000184130">
    <property type="component" value="Unassembled WGS sequence"/>
</dbReference>
<evidence type="ECO:0000259" key="2">
    <source>
        <dbReference type="Pfam" id="PF13539"/>
    </source>
</evidence>
<keyword evidence="3" id="KW-0121">Carboxypeptidase</keyword>
<reference evidence="3 4" key="1">
    <citation type="submission" date="2016-11" db="EMBL/GenBank/DDBJ databases">
        <authorList>
            <person name="Jaros S."/>
            <person name="Januszkiewicz K."/>
            <person name="Wedrychowicz H."/>
        </authorList>
    </citation>
    <scope>NUCLEOTIDE SEQUENCE [LARGE SCALE GENOMIC DNA]</scope>
    <source>
        <strain evidence="3 4">KHT3</strain>
    </source>
</reference>
<name>A0A1M6UZH4_XYLRU</name>
<keyword evidence="3" id="KW-0378">Hydrolase</keyword>
<feature type="chain" id="PRO_5012816487" evidence="1">
    <location>
        <begin position="43"/>
        <end position="236"/>
    </location>
</feature>
<dbReference type="AlphaFoldDB" id="A0A1M6UZH4"/>
<organism evidence="3 4">
    <name type="scientific">Xylanibacter ruminicola</name>
    <name type="common">Prevotella ruminicola</name>
    <dbReference type="NCBI Taxonomy" id="839"/>
    <lineage>
        <taxon>Bacteria</taxon>
        <taxon>Pseudomonadati</taxon>
        <taxon>Bacteroidota</taxon>
        <taxon>Bacteroidia</taxon>
        <taxon>Bacteroidales</taxon>
        <taxon>Prevotellaceae</taxon>
        <taxon>Xylanibacter</taxon>
    </lineage>
</organism>
<sequence>MRNKTRRNEETKVSAKCIKKLRIFVSSCSLILFLLCTLSAQGQTFFSQAIPDSVWATMQGRTWHDNPYISRADLRYLRISHYDLEGRTHVGELICNKLIADKLITIFRELYRAHYPIQQMRLPDNYGADDERQMRANNTSCFCYRNVSGSKKLSKHARGLAIDINPLYNPYVRNSKKDGSQIVEPATSKPYVDRKADFPYKITTSDLCYKLFIKHGFSWGGTWRTMKDYQHFEFRL</sequence>
<evidence type="ECO:0000313" key="3">
    <source>
        <dbReference type="EMBL" id="SHK74608.1"/>
    </source>
</evidence>
<dbReference type="SUPFAM" id="SSF55166">
    <property type="entry name" value="Hedgehog/DD-peptidase"/>
    <property type="match status" value="1"/>
</dbReference>
<feature type="signal peptide" evidence="1">
    <location>
        <begin position="1"/>
        <end position="42"/>
    </location>
</feature>
<gene>
    <name evidence="3" type="ORF">SAMN05216463_11133</name>
</gene>
<accession>A0A1M6UZH4</accession>
<dbReference type="RefSeq" id="WP_081373165.1">
    <property type="nucleotide sequence ID" value="NZ_FRBD01000011.1"/>
</dbReference>
<dbReference type="EMBL" id="FRBD01000011">
    <property type="protein sequence ID" value="SHK74608.1"/>
    <property type="molecule type" value="Genomic_DNA"/>
</dbReference>
<dbReference type="GO" id="GO:0004180">
    <property type="term" value="F:carboxypeptidase activity"/>
    <property type="evidence" value="ECO:0007669"/>
    <property type="project" value="UniProtKB-KW"/>
</dbReference>
<evidence type="ECO:0000313" key="4">
    <source>
        <dbReference type="Proteomes" id="UP000184130"/>
    </source>
</evidence>
<dbReference type="Gene3D" id="3.30.1380.10">
    <property type="match status" value="1"/>
</dbReference>
<proteinExistence type="predicted"/>
<dbReference type="InterPro" id="IPR039561">
    <property type="entry name" value="Peptidase_M15C"/>
</dbReference>
<keyword evidence="1" id="KW-0732">Signal</keyword>
<feature type="domain" description="Peptidase M15C" evidence="2">
    <location>
        <begin position="149"/>
        <end position="233"/>
    </location>
</feature>